<organism evidence="1 2">
    <name type="scientific">Hirsutella rhossiliensis</name>
    <dbReference type="NCBI Taxonomy" id="111463"/>
    <lineage>
        <taxon>Eukaryota</taxon>
        <taxon>Fungi</taxon>
        <taxon>Dikarya</taxon>
        <taxon>Ascomycota</taxon>
        <taxon>Pezizomycotina</taxon>
        <taxon>Sordariomycetes</taxon>
        <taxon>Hypocreomycetidae</taxon>
        <taxon>Hypocreales</taxon>
        <taxon>Ophiocordycipitaceae</taxon>
        <taxon>Hirsutella</taxon>
    </lineage>
</organism>
<reference evidence="1" key="1">
    <citation type="submission" date="2021-09" db="EMBL/GenBank/DDBJ databases">
        <title>A high-quality genome of the endoparasitic fungus Hirsutella rhossiliensis with a comparison of Hirsutella genomes reveals transposable elements contributing to genome size variation.</title>
        <authorList>
            <person name="Lin R."/>
            <person name="Jiao Y."/>
            <person name="Sun X."/>
            <person name="Ling J."/>
            <person name="Xie B."/>
            <person name="Cheng X."/>
        </authorList>
    </citation>
    <scope>NUCLEOTIDE SEQUENCE</scope>
    <source>
        <strain evidence="1">HR02</strain>
    </source>
</reference>
<evidence type="ECO:0000313" key="1">
    <source>
        <dbReference type="EMBL" id="KAH0961139.1"/>
    </source>
</evidence>
<protein>
    <submittedName>
        <fullName evidence="1">Uncharacterized protein</fullName>
    </submittedName>
</protein>
<proteinExistence type="predicted"/>
<comment type="caution">
    <text evidence="1">The sequence shown here is derived from an EMBL/GenBank/DDBJ whole genome shotgun (WGS) entry which is preliminary data.</text>
</comment>
<dbReference type="GeneID" id="68357421"/>
<dbReference type="Proteomes" id="UP000824596">
    <property type="component" value="Unassembled WGS sequence"/>
</dbReference>
<dbReference type="RefSeq" id="XP_044718652.1">
    <property type="nucleotide sequence ID" value="XM_044866763.1"/>
</dbReference>
<evidence type="ECO:0000313" key="2">
    <source>
        <dbReference type="Proteomes" id="UP000824596"/>
    </source>
</evidence>
<dbReference type="AlphaFoldDB" id="A0A9P8MVF0"/>
<gene>
    <name evidence="1" type="ORF">HRG_08292</name>
</gene>
<accession>A0A9P8MVF0</accession>
<sequence>MAGKLVLPAHRKDLETPLRLAPWVHVPEDPKLVRPCSVSTRSESACELLTALFLARKAEEMHNCPTADIILSSRD</sequence>
<keyword evidence="2" id="KW-1185">Reference proteome</keyword>
<dbReference type="EMBL" id="JAIZPD010000009">
    <property type="protein sequence ID" value="KAH0961139.1"/>
    <property type="molecule type" value="Genomic_DNA"/>
</dbReference>
<name>A0A9P8MVF0_9HYPO</name>